<reference evidence="1" key="1">
    <citation type="journal article" date="2015" name="Nature">
        <title>Complex archaea that bridge the gap between prokaryotes and eukaryotes.</title>
        <authorList>
            <person name="Spang A."/>
            <person name="Saw J.H."/>
            <person name="Jorgensen S.L."/>
            <person name="Zaremba-Niedzwiedzka K."/>
            <person name="Martijn J."/>
            <person name="Lind A.E."/>
            <person name="van Eijk R."/>
            <person name="Schleper C."/>
            <person name="Guy L."/>
            <person name="Ettema T.J."/>
        </authorList>
    </citation>
    <scope>NUCLEOTIDE SEQUENCE</scope>
</reference>
<accession>A0A0F9DH35</accession>
<proteinExistence type="predicted"/>
<organism evidence="1">
    <name type="scientific">marine sediment metagenome</name>
    <dbReference type="NCBI Taxonomy" id="412755"/>
    <lineage>
        <taxon>unclassified sequences</taxon>
        <taxon>metagenomes</taxon>
        <taxon>ecological metagenomes</taxon>
    </lineage>
</organism>
<protein>
    <recommendedName>
        <fullName evidence="2">DUF4136 domain-containing protein</fullName>
    </recommendedName>
</protein>
<comment type="caution">
    <text evidence="1">The sequence shown here is derived from an EMBL/GenBank/DDBJ whole genome shotgun (WGS) entry which is preliminary data.</text>
</comment>
<name>A0A0F9DH35_9ZZZZ</name>
<dbReference type="AlphaFoldDB" id="A0A0F9DH35"/>
<gene>
    <name evidence="1" type="ORF">LCGC14_2200560</name>
</gene>
<evidence type="ECO:0000313" key="1">
    <source>
        <dbReference type="EMBL" id="KKL60914.1"/>
    </source>
</evidence>
<dbReference type="EMBL" id="LAZR01028986">
    <property type="protein sequence ID" value="KKL60914.1"/>
    <property type="molecule type" value="Genomic_DNA"/>
</dbReference>
<sequence>MVRASHIVGAAIVLLMVLPGMVWGFDDEGSRETLRGIKGVRVVVESIEPEIEKAGLTRSQIQTDVELKLRTAGLNVLTPEERNTEIIRASGGAYLYVSPHILKLHKIPSLFQVDAYVFSIDLELYQTVYLMRNKKRAAALTWSTGVLGTNRDLDKIRSEIKDRVDVLLDAWLSVNPK</sequence>
<evidence type="ECO:0008006" key="2">
    <source>
        <dbReference type="Google" id="ProtNLM"/>
    </source>
</evidence>